<sequence>MRQACEISALREDLERLAHEAGALRDGVERAVEEVRDRFAALSAEQMADPMALAPLLQLAVTTLLEIREQARRLDTQTGALADDERPSRLGAADAPRLRPAAAWDELAEPPPRQSEPPRPFAAEPAPQVQPPAIPFRSAAITERPLPAAIKPLIQPAAVSADPAPEPARSAPDPLSEARSAARPADGQASWLASEPAPVPPPSRAATVRNGGTGGPRPAGGIDWLGPAGR</sequence>
<evidence type="ECO:0000256" key="1">
    <source>
        <dbReference type="SAM" id="MobiDB-lite"/>
    </source>
</evidence>
<reference evidence="3" key="1">
    <citation type="submission" date="2015-08" db="EMBL/GenBank/DDBJ databases">
        <title>Complete Genome Sequence of Azospirillum thiophilum BV-S.</title>
        <authorList>
            <person name="Fomenkov A."/>
            <person name="Vincze T."/>
            <person name="Grabovich M."/>
            <person name="Dubinina G."/>
            <person name="Orlova M."/>
            <person name="Belousova E."/>
            <person name="Roberts R.J."/>
        </authorList>
    </citation>
    <scope>NUCLEOTIDE SEQUENCE [LARGE SCALE GENOMIC DNA]</scope>
    <source>
        <strain evidence="3">BV-S</strain>
    </source>
</reference>
<dbReference type="KEGG" id="ati:AL072_12100"/>
<evidence type="ECO:0000313" key="2">
    <source>
        <dbReference type="EMBL" id="ALG71536.1"/>
    </source>
</evidence>
<feature type="region of interest" description="Disordered" evidence="1">
    <location>
        <begin position="157"/>
        <end position="230"/>
    </location>
</feature>
<feature type="compositionally biased region" description="Low complexity" evidence="1">
    <location>
        <begin position="89"/>
        <end position="103"/>
    </location>
</feature>
<dbReference type="EMBL" id="CP012401">
    <property type="protein sequence ID" value="ALG71536.1"/>
    <property type="molecule type" value="Genomic_DNA"/>
</dbReference>
<evidence type="ECO:0000313" key="3">
    <source>
        <dbReference type="Proteomes" id="UP000069935"/>
    </source>
</evidence>
<gene>
    <name evidence="2" type="ORF">AL072_12100</name>
</gene>
<proteinExistence type="predicted"/>
<name>A0AAC8VY83_9PROT</name>
<reference evidence="2 3" key="2">
    <citation type="journal article" date="2016" name="Genome Announc.">
        <title>Complete Genome Sequence of a Strain of Azospirillum thiophilum Isolated from a Sulfide Spring.</title>
        <authorList>
            <person name="Fomenkov A."/>
            <person name="Vincze T."/>
            <person name="Grabovich M."/>
            <person name="Anton B.P."/>
            <person name="Dubinina G."/>
            <person name="Orlova M."/>
            <person name="Belousova E."/>
            <person name="Roberts R.J."/>
        </authorList>
    </citation>
    <scope>NUCLEOTIDE SEQUENCE [LARGE SCALE GENOMIC DNA]</scope>
    <source>
        <strain evidence="2 3">BV-S</strain>
    </source>
</reference>
<keyword evidence="3" id="KW-1185">Reference proteome</keyword>
<dbReference type="AlphaFoldDB" id="A0AAC8VY83"/>
<dbReference type="Proteomes" id="UP000069935">
    <property type="component" value="Chromosome 1"/>
</dbReference>
<protein>
    <submittedName>
        <fullName evidence="2">Uncharacterized protein</fullName>
    </submittedName>
</protein>
<organism evidence="2 3">
    <name type="scientific">Azospirillum thiophilum</name>
    <dbReference type="NCBI Taxonomy" id="528244"/>
    <lineage>
        <taxon>Bacteria</taxon>
        <taxon>Pseudomonadati</taxon>
        <taxon>Pseudomonadota</taxon>
        <taxon>Alphaproteobacteria</taxon>
        <taxon>Rhodospirillales</taxon>
        <taxon>Azospirillaceae</taxon>
        <taxon>Azospirillum</taxon>
    </lineage>
</organism>
<feature type="compositionally biased region" description="Pro residues" evidence="1">
    <location>
        <begin position="109"/>
        <end position="120"/>
    </location>
</feature>
<accession>A0AAC8VY83</accession>
<feature type="region of interest" description="Disordered" evidence="1">
    <location>
        <begin position="76"/>
        <end position="140"/>
    </location>
</feature>